<evidence type="ECO:0000313" key="10">
    <source>
        <dbReference type="Proteomes" id="UP000221165"/>
    </source>
</evidence>
<dbReference type="InterPro" id="IPR002222">
    <property type="entry name" value="Ribosomal_uS19"/>
</dbReference>
<feature type="coiled-coil region" evidence="6">
    <location>
        <begin position="808"/>
        <end position="842"/>
    </location>
</feature>
<evidence type="ECO:0000259" key="8">
    <source>
        <dbReference type="PROSITE" id="PS00624"/>
    </source>
</evidence>
<dbReference type="GO" id="GO:0005840">
    <property type="term" value="C:ribosome"/>
    <property type="evidence" value="ECO:0007669"/>
    <property type="project" value="UniProtKB-KW"/>
</dbReference>
<dbReference type="OrthoDB" id="269227at2759"/>
<feature type="compositionally biased region" description="Low complexity" evidence="7">
    <location>
        <begin position="1063"/>
        <end position="1080"/>
    </location>
</feature>
<dbReference type="GO" id="GO:0006412">
    <property type="term" value="P:translation"/>
    <property type="evidence" value="ECO:0007669"/>
    <property type="project" value="InterPro"/>
</dbReference>
<keyword evidence="6" id="KW-0175">Coiled coil</keyword>
<dbReference type="GO" id="GO:0003735">
    <property type="term" value="F:structural constituent of ribosome"/>
    <property type="evidence" value="ECO:0007669"/>
    <property type="project" value="InterPro"/>
</dbReference>
<dbReference type="VEuPathDB" id="ToxoDB:CSUI_007284"/>
<keyword evidence="3 5" id="KW-0689">Ribosomal protein</keyword>
<dbReference type="Pfam" id="PF00732">
    <property type="entry name" value="GMC_oxred_N"/>
    <property type="match status" value="1"/>
</dbReference>
<dbReference type="HAMAP" id="MF_00531">
    <property type="entry name" value="Ribosomal_uS19"/>
    <property type="match status" value="1"/>
</dbReference>
<dbReference type="PANTHER" id="PTHR45968:SF3">
    <property type="entry name" value="OS04G0573100 PROTEIN"/>
    <property type="match status" value="1"/>
</dbReference>
<dbReference type="PANTHER" id="PTHR45968">
    <property type="entry name" value="OSJNBA0019K04.7 PROTEIN"/>
    <property type="match status" value="1"/>
</dbReference>
<reference evidence="9 10" key="1">
    <citation type="journal article" date="2017" name="Int. J. Parasitol.">
        <title>The genome of the protozoan parasite Cystoisospora suis and a reverse vaccinology approach to identify vaccine candidates.</title>
        <authorList>
            <person name="Palmieri N."/>
            <person name="Shrestha A."/>
            <person name="Ruttkowski B."/>
            <person name="Beck T."/>
            <person name="Vogl C."/>
            <person name="Tomley F."/>
            <person name="Blake D.P."/>
            <person name="Joachim A."/>
        </authorList>
    </citation>
    <scope>NUCLEOTIDE SEQUENCE [LARGE SCALE GENOMIC DNA]</scope>
    <source>
        <strain evidence="9 10">Wien I</strain>
    </source>
</reference>
<dbReference type="Pfam" id="PF00203">
    <property type="entry name" value="Ribosomal_S19"/>
    <property type="match status" value="1"/>
</dbReference>
<evidence type="ECO:0000256" key="1">
    <source>
        <dbReference type="ARBA" id="ARBA00007345"/>
    </source>
</evidence>
<feature type="region of interest" description="Disordered" evidence="7">
    <location>
        <begin position="1051"/>
        <end position="1080"/>
    </location>
</feature>
<dbReference type="Gene3D" id="3.30.410.40">
    <property type="match status" value="2"/>
</dbReference>
<proteinExistence type="inferred from homology"/>
<dbReference type="Gene3D" id="3.30.560.10">
    <property type="entry name" value="Glucose Oxidase, domain 3"/>
    <property type="match status" value="1"/>
</dbReference>
<feature type="region of interest" description="Disordered" evidence="7">
    <location>
        <begin position="875"/>
        <end position="900"/>
    </location>
</feature>
<gene>
    <name evidence="9" type="ORF">CSUI_007284</name>
</gene>
<comment type="caution">
    <text evidence="9">The sequence shown here is derived from an EMBL/GenBank/DDBJ whole genome shotgun (WGS) entry which is preliminary data.</text>
</comment>
<evidence type="ECO:0000313" key="9">
    <source>
        <dbReference type="EMBL" id="PHJ18888.1"/>
    </source>
</evidence>
<dbReference type="AlphaFoldDB" id="A0A2C6KQL8"/>
<dbReference type="EMBL" id="MIGC01003818">
    <property type="protein sequence ID" value="PHJ18888.1"/>
    <property type="molecule type" value="Genomic_DNA"/>
</dbReference>
<comment type="similarity">
    <text evidence="1 5">Belongs to the universal ribosomal protein uS19 family.</text>
</comment>
<dbReference type="Pfam" id="PF05199">
    <property type="entry name" value="GMC_oxred_C"/>
    <property type="match status" value="1"/>
</dbReference>
<feature type="domain" description="Glucose-methanol-choline oxidoreductase N-terminal" evidence="8">
    <location>
        <begin position="503"/>
        <end position="517"/>
    </location>
</feature>
<dbReference type="GO" id="GO:1990904">
    <property type="term" value="C:ribonucleoprotein complex"/>
    <property type="evidence" value="ECO:0007669"/>
    <property type="project" value="UniProtKB-KW"/>
</dbReference>
<dbReference type="InterPro" id="IPR007867">
    <property type="entry name" value="GMC_OxRtase_C"/>
</dbReference>
<dbReference type="GeneID" id="94430643"/>
<dbReference type="Gene3D" id="3.30.860.10">
    <property type="entry name" value="30s Ribosomal Protein S19, Chain A"/>
    <property type="match status" value="1"/>
</dbReference>
<dbReference type="PRINTS" id="PR00975">
    <property type="entry name" value="RIBOSOMALS19"/>
</dbReference>
<keyword evidence="2" id="KW-0732">Signal</keyword>
<evidence type="ECO:0000256" key="5">
    <source>
        <dbReference type="RuleBase" id="RU003485"/>
    </source>
</evidence>
<keyword evidence="4 5" id="KW-0687">Ribonucleoprotein</keyword>
<dbReference type="InterPro" id="IPR000172">
    <property type="entry name" value="GMC_OxRdtase_N"/>
</dbReference>
<accession>A0A2C6KQL8</accession>
<evidence type="ECO:0000256" key="4">
    <source>
        <dbReference type="ARBA" id="ARBA00023274"/>
    </source>
</evidence>
<name>A0A2C6KQL8_9APIC</name>
<evidence type="ECO:0000256" key="2">
    <source>
        <dbReference type="ARBA" id="ARBA00022729"/>
    </source>
</evidence>
<evidence type="ECO:0000256" key="3">
    <source>
        <dbReference type="ARBA" id="ARBA00022980"/>
    </source>
</evidence>
<protein>
    <submittedName>
        <fullName evidence="9">Gmc oxidoreductase</fullName>
    </submittedName>
</protein>
<dbReference type="InterPro" id="IPR023575">
    <property type="entry name" value="Ribosomal_uS19_SF"/>
</dbReference>
<dbReference type="SUPFAM" id="SSF51905">
    <property type="entry name" value="FAD/NAD(P)-binding domain"/>
    <property type="match status" value="1"/>
</dbReference>
<dbReference type="SUPFAM" id="SSF54570">
    <property type="entry name" value="Ribosomal protein S19"/>
    <property type="match status" value="1"/>
</dbReference>
<dbReference type="Proteomes" id="UP000221165">
    <property type="component" value="Unassembled WGS sequence"/>
</dbReference>
<dbReference type="GO" id="GO:0016614">
    <property type="term" value="F:oxidoreductase activity, acting on CH-OH group of donors"/>
    <property type="evidence" value="ECO:0007669"/>
    <property type="project" value="InterPro"/>
</dbReference>
<organism evidence="9 10">
    <name type="scientific">Cystoisospora suis</name>
    <dbReference type="NCBI Taxonomy" id="483139"/>
    <lineage>
        <taxon>Eukaryota</taxon>
        <taxon>Sar</taxon>
        <taxon>Alveolata</taxon>
        <taxon>Apicomplexa</taxon>
        <taxon>Conoidasida</taxon>
        <taxon>Coccidia</taxon>
        <taxon>Eucoccidiorida</taxon>
        <taxon>Eimeriorina</taxon>
        <taxon>Sarcocystidae</taxon>
        <taxon>Cystoisospora</taxon>
    </lineage>
</organism>
<dbReference type="GO" id="GO:0050660">
    <property type="term" value="F:flavin adenine dinucleotide binding"/>
    <property type="evidence" value="ECO:0007669"/>
    <property type="project" value="InterPro"/>
</dbReference>
<keyword evidence="10" id="KW-1185">Reference proteome</keyword>
<dbReference type="InterPro" id="IPR051871">
    <property type="entry name" value="GMC_Oxidoreductase-Related"/>
</dbReference>
<dbReference type="Gene3D" id="3.50.50.60">
    <property type="entry name" value="FAD/NAD(P)-binding domain"/>
    <property type="match status" value="3"/>
</dbReference>
<dbReference type="PROSITE" id="PS00624">
    <property type="entry name" value="GMC_OXRED_2"/>
    <property type="match status" value="1"/>
</dbReference>
<dbReference type="InterPro" id="IPR036188">
    <property type="entry name" value="FAD/NAD-bd_sf"/>
</dbReference>
<dbReference type="RefSeq" id="XP_067920592.1">
    <property type="nucleotide sequence ID" value="XM_068067432.1"/>
</dbReference>
<sequence length="1080" mass="120028">MGGADAAEASATQPKRRTFRTFTYRGIELDKLLDMKMENLLELFRARQRRKFQRGIKRKATTLMKKLRISKKNCPVGEKPEPVKTHLRDLVVVPEMIGSVVGVYNGKQFINVEIKAATEEAASSASGDVGVDIFPATSGLDGGFQLGEAALIASLRLARKFVSYLNPLNWFFHLIGSDDSVLPPGSFCDRKAPLGKSCSVLFDHIVIGCGATGCPLARTLAEGGKKVLIIERGKERSWEKTPNAMTLEGAGRVIQDEDITQPIATFQGVRTHTANIFGGGTSINMAIVIEEEREYFDYLNKELGYNWDFDRVTEAYRWLSERSYFPMPQDKPFGKAWTKSLINRGYVPWIPSGRPYTGGPLPTGYRLRMGHVWGGGSLFNPDEGGFRMASDTLLGEDKGRIRSKNLTVLSEHSVQAIKFDRSGAVPRALCVDYRKTAFEDQTVMGINHTISTQFIGWKAVAYFLVKQAKAALNFYAKNDPDESKIMKRACVTTDDGEITLSAGAIHTPLLLMRSGIGSRKQLEEISIPIVKELPEVGKNLKDRMFIPLNFFTVVKNTSSRYHAARVCESIGIAKLGPDCKDFKIGDRSTKCTLAVAEELYGGNNTEGVILGTRYIFPPAFRHHPLVDKAFEIMTYCARHRPLVSHMREYLPICATIEPLINCFRRGSAPFYFTAEPKSTGFVALDKKGDVKVDVNYLKDEQDIFDAVRGLQNLLEAAKDPAWKGVLEPISLKGCPVQILNGVLDLVTRLGQDAIGEVFHGPDLRTIRFRQGDLTPGNRTVIPAEYDEANTQEQPPQAWVSDLEEIQDAEVTEENMVEYGEILEKIEAKQDAVEALLRRTQQDSPSDGTVNRDEESSFSHLDWNSIFSRLRKEFSKADGPTANGGEGEGKEGDMTCSQTCQDDSRVDGELKRCAMKDLYEQIYCKSGETLDSAPPSSMDDPQVFGRFWSNKLRPGSNSEQWLAAYPPILPRTDKPEEVAKFVFAFMTSLWHLHGTSKMGKVVDSEFKVIGVEGLSIADASVLTKLPRMNPTATLLMMGRYIGLERLGHWRKQKNTRKRSEELLSRASSSSSSPGAAASLTE</sequence>
<evidence type="ECO:0000256" key="7">
    <source>
        <dbReference type="SAM" id="MobiDB-lite"/>
    </source>
</evidence>
<evidence type="ECO:0000256" key="6">
    <source>
        <dbReference type="SAM" id="Coils"/>
    </source>
</evidence>